<accession>A0A5N5GLI7</accession>
<reference evidence="2 3" key="3">
    <citation type="submission" date="2019-11" db="EMBL/GenBank/DDBJ databases">
        <title>A de novo genome assembly of a pear dwarfing rootstock.</title>
        <authorList>
            <person name="Wang F."/>
            <person name="Wang J."/>
            <person name="Li S."/>
            <person name="Zhang Y."/>
            <person name="Fang M."/>
            <person name="Ma L."/>
            <person name="Zhao Y."/>
            <person name="Jiang S."/>
        </authorList>
    </citation>
    <scope>NUCLEOTIDE SEQUENCE [LARGE SCALE GENOMIC DNA]</scope>
    <source>
        <strain evidence="2">S2</strain>
        <tissue evidence="2">Leaf</tissue>
    </source>
</reference>
<dbReference type="AlphaFoldDB" id="A0A5N5GLI7"/>
<keyword evidence="3" id="KW-1185">Reference proteome</keyword>
<dbReference type="Proteomes" id="UP000327157">
    <property type="component" value="Chromosome 17"/>
</dbReference>
<proteinExistence type="predicted"/>
<organism evidence="2 3">
    <name type="scientific">Pyrus ussuriensis x Pyrus communis</name>
    <dbReference type="NCBI Taxonomy" id="2448454"/>
    <lineage>
        <taxon>Eukaryota</taxon>
        <taxon>Viridiplantae</taxon>
        <taxon>Streptophyta</taxon>
        <taxon>Embryophyta</taxon>
        <taxon>Tracheophyta</taxon>
        <taxon>Spermatophyta</taxon>
        <taxon>Magnoliopsida</taxon>
        <taxon>eudicotyledons</taxon>
        <taxon>Gunneridae</taxon>
        <taxon>Pentapetalae</taxon>
        <taxon>rosids</taxon>
        <taxon>fabids</taxon>
        <taxon>Rosales</taxon>
        <taxon>Rosaceae</taxon>
        <taxon>Amygdaloideae</taxon>
        <taxon>Maleae</taxon>
        <taxon>Pyrus</taxon>
    </lineage>
</organism>
<evidence type="ECO:0000256" key="1">
    <source>
        <dbReference type="SAM" id="MobiDB-lite"/>
    </source>
</evidence>
<reference evidence="3" key="2">
    <citation type="submission" date="2019-10" db="EMBL/GenBank/DDBJ databases">
        <title>A de novo genome assembly of a pear dwarfing rootstock.</title>
        <authorList>
            <person name="Wang F."/>
            <person name="Wang J."/>
            <person name="Li S."/>
            <person name="Zhang Y."/>
            <person name="Fang M."/>
            <person name="Ma L."/>
            <person name="Zhao Y."/>
            <person name="Jiang S."/>
        </authorList>
    </citation>
    <scope>NUCLEOTIDE SEQUENCE [LARGE SCALE GENOMIC DNA]</scope>
</reference>
<comment type="caution">
    <text evidence="2">The sequence shown here is derived from an EMBL/GenBank/DDBJ whole genome shotgun (WGS) entry which is preliminary data.</text>
</comment>
<evidence type="ECO:0000313" key="2">
    <source>
        <dbReference type="EMBL" id="KAB2611614.1"/>
    </source>
</evidence>
<dbReference type="EMBL" id="SMOL01000487">
    <property type="protein sequence ID" value="KAB2611614.1"/>
    <property type="molecule type" value="Genomic_DNA"/>
</dbReference>
<sequence>MEEEEAIAIGIHNNKENIPPPPIPTPAVTANPKPMPARGNCRSSSSKKKLCDDKMGLRRKPLADITNLYNDSLPSHLLIIATVAFCSAVYAQNSRKRKAVGVRDEEVQAAAGSFNSKSLRMGFR</sequence>
<evidence type="ECO:0000313" key="3">
    <source>
        <dbReference type="Proteomes" id="UP000327157"/>
    </source>
</evidence>
<name>A0A5N5GLI7_9ROSA</name>
<dbReference type="OrthoDB" id="1739691at2759"/>
<protein>
    <submittedName>
        <fullName evidence="2">Uncharacterized protein</fullName>
    </submittedName>
</protein>
<feature type="region of interest" description="Disordered" evidence="1">
    <location>
        <begin position="1"/>
        <end position="49"/>
    </location>
</feature>
<gene>
    <name evidence="2" type="ORF">D8674_019646</name>
</gene>
<reference evidence="2 3" key="1">
    <citation type="submission" date="2019-09" db="EMBL/GenBank/DDBJ databases">
        <authorList>
            <person name="Ou C."/>
        </authorList>
    </citation>
    <scope>NUCLEOTIDE SEQUENCE [LARGE SCALE GENOMIC DNA]</scope>
    <source>
        <strain evidence="2">S2</strain>
        <tissue evidence="2">Leaf</tissue>
    </source>
</reference>